<dbReference type="InterPro" id="IPR011990">
    <property type="entry name" value="TPR-like_helical_dom_sf"/>
</dbReference>
<evidence type="ECO:0000259" key="4">
    <source>
        <dbReference type="PROSITE" id="PS51755"/>
    </source>
</evidence>
<dbReference type="GO" id="GO:0006355">
    <property type="term" value="P:regulation of DNA-templated transcription"/>
    <property type="evidence" value="ECO:0007669"/>
    <property type="project" value="InterPro"/>
</dbReference>
<evidence type="ECO:0000313" key="6">
    <source>
        <dbReference type="Proteomes" id="UP000248863"/>
    </source>
</evidence>
<dbReference type="PANTHER" id="PTHR47691">
    <property type="entry name" value="REGULATOR-RELATED"/>
    <property type="match status" value="1"/>
</dbReference>
<dbReference type="PANTHER" id="PTHR47691:SF3">
    <property type="entry name" value="HTH-TYPE TRANSCRIPTIONAL REGULATOR RV0890C-RELATED"/>
    <property type="match status" value="1"/>
</dbReference>
<dbReference type="AlphaFoldDB" id="A0A327KB66"/>
<dbReference type="Gene3D" id="1.10.10.10">
    <property type="entry name" value="Winged helix-like DNA-binding domain superfamily/Winged helix DNA-binding domain"/>
    <property type="match status" value="1"/>
</dbReference>
<name>A0A327KB66_9BRAD</name>
<evidence type="ECO:0000256" key="1">
    <source>
        <dbReference type="ARBA" id="ARBA00023125"/>
    </source>
</evidence>
<dbReference type="EMBL" id="NPEU01000418">
    <property type="protein sequence ID" value="RAI32538.1"/>
    <property type="molecule type" value="Genomic_DNA"/>
</dbReference>
<dbReference type="Gene3D" id="3.40.50.300">
    <property type="entry name" value="P-loop containing nucleotide triphosphate hydrolases"/>
    <property type="match status" value="1"/>
</dbReference>
<proteinExistence type="predicted"/>
<dbReference type="CDD" id="cd00383">
    <property type="entry name" value="trans_reg_C"/>
    <property type="match status" value="1"/>
</dbReference>
<dbReference type="Gene3D" id="1.25.40.10">
    <property type="entry name" value="Tetratricopeptide repeat domain"/>
    <property type="match status" value="1"/>
</dbReference>
<dbReference type="InterPro" id="IPR016032">
    <property type="entry name" value="Sig_transdc_resp-reg_C-effctor"/>
</dbReference>
<comment type="caution">
    <text evidence="5">The sequence shown here is derived from an EMBL/GenBank/DDBJ whole genome shotgun (WGS) entry which is preliminary data.</text>
</comment>
<reference evidence="5 6" key="1">
    <citation type="submission" date="2017-07" db="EMBL/GenBank/DDBJ databases">
        <title>Draft Genome Sequences of Select Purple Nonsulfur Bacteria.</title>
        <authorList>
            <person name="Lasarre B."/>
            <person name="Mckinlay J.B."/>
        </authorList>
    </citation>
    <scope>NUCLEOTIDE SEQUENCE [LARGE SCALE GENOMIC DNA]</scope>
    <source>
        <strain evidence="5 6">DSM 11907</strain>
    </source>
</reference>
<keyword evidence="6" id="KW-1185">Reference proteome</keyword>
<feature type="region of interest" description="Disordered" evidence="3">
    <location>
        <begin position="1"/>
        <end position="21"/>
    </location>
</feature>
<evidence type="ECO:0000313" key="5">
    <source>
        <dbReference type="EMBL" id="RAI32538.1"/>
    </source>
</evidence>
<accession>A0A327KB66</accession>
<dbReference type="PROSITE" id="PS51755">
    <property type="entry name" value="OMPR_PHOB"/>
    <property type="match status" value="1"/>
</dbReference>
<dbReference type="GO" id="GO:0000160">
    <property type="term" value="P:phosphorelay signal transduction system"/>
    <property type="evidence" value="ECO:0007669"/>
    <property type="project" value="InterPro"/>
</dbReference>
<dbReference type="SMART" id="SM00862">
    <property type="entry name" value="Trans_reg_C"/>
    <property type="match status" value="1"/>
</dbReference>
<feature type="domain" description="OmpR/PhoB-type" evidence="4">
    <location>
        <begin position="23"/>
        <end position="121"/>
    </location>
</feature>
<feature type="DNA-binding region" description="OmpR/PhoB-type" evidence="2">
    <location>
        <begin position="23"/>
        <end position="121"/>
    </location>
</feature>
<keyword evidence="1 2" id="KW-0238">DNA-binding</keyword>
<dbReference type="OrthoDB" id="4473689at2"/>
<dbReference type="GO" id="GO:0003677">
    <property type="term" value="F:DNA binding"/>
    <property type="evidence" value="ECO:0007669"/>
    <property type="project" value="UniProtKB-UniRule"/>
</dbReference>
<dbReference type="SUPFAM" id="SSF46894">
    <property type="entry name" value="C-terminal effector domain of the bipartite response regulators"/>
    <property type="match status" value="1"/>
</dbReference>
<protein>
    <recommendedName>
        <fullName evidence="4">OmpR/PhoB-type domain-containing protein</fullName>
    </recommendedName>
</protein>
<sequence length="982" mass="105829">MMPPSEVVNRGRAVENPAPAGQGRVLSFGPFRLSPTELVLLENDHPVRVGHRALDILLALVERAGDLVSKQELIARAWPRTFVDESNLKVHVAALRKALRDGQGDLRYIVNIPGRGYKFVAQVRILEETDAPRPAGAALPPGNLPAQLGSVVGRSDQVETIVRLLSEARLVTVVGPGGIGKTTAAVAAAERLLARFPDGVWFVDLAPVTDPALVPTALATVLGRPVRSTMPTPELITSLADKAILIVLDNCEHLVAAAAGLAEALVRDTGAAVLATSREPLRAGGERVVRLPPLAMPDRSDGLTAAAALAYPAVRVFVERAIATRDTFTFTDAEAPLVAAICRRLDGIALAIEMAAGCVDSLGLADIARLLDDRFHLLTRGRRTALARHQTLEAALDWSYGLLPAPERLLFRRLGVFAGWFTTTAAEAVLAGDETRPLCVAEAIASLASKSLVVVDVAGETARYRLLDSTRAYALEKLAEAGELAAVKRAHAEHCRDLFTAAARDWNLQPTAIWRATWQPLTDDLRAALDWACGPDGDVALAVALTVAAVPLWLELSLLEECRVRVDRALVSLEQAGAAESPEAMRLYTALAWSQMYTSTRARDTNAMWARALALAEAFGDVDHQLRALWGLWADSKNRGRFRDAAAIAGRFSALAKATGQMSDVLVGERMIGDSLHFLGEQDAARQHIERMLETYRAPRHRSDQVRFQFDQIVTARMTLSRVLWLQGRPDQALRMAAETVAAAEALDHPLSLCNLLAQAACPIALLVGDLDAARRWTALLVSLTTRDALHGWRTYATCFEGDALLQSGDLPGGIARLQAGVETLRKATFVQYLTCFLGQLAAGLCRADRLDEARAVIDEALTRCEATDEAWCVAELMRIKGEIAGRDPADTSAADWFARSLDVARAQKALAWELRTATSLVAHAQRRTGDSGRGSERGAAFASAVSTLRAVLARLPDDTSTADLTAARGVLEGVDTRARRT</sequence>
<evidence type="ECO:0000256" key="2">
    <source>
        <dbReference type="PROSITE-ProRule" id="PRU01091"/>
    </source>
</evidence>
<dbReference type="Pfam" id="PF25872">
    <property type="entry name" value="HTH_77"/>
    <property type="match status" value="1"/>
</dbReference>
<dbReference type="InterPro" id="IPR058852">
    <property type="entry name" value="HTH_77"/>
</dbReference>
<evidence type="ECO:0000256" key="3">
    <source>
        <dbReference type="SAM" id="MobiDB-lite"/>
    </source>
</evidence>
<dbReference type="InterPro" id="IPR036388">
    <property type="entry name" value="WH-like_DNA-bd_sf"/>
</dbReference>
<dbReference type="InterPro" id="IPR001867">
    <property type="entry name" value="OmpR/PhoB-type_DNA-bd"/>
</dbReference>
<dbReference type="Pfam" id="PF00486">
    <property type="entry name" value="Trans_reg_C"/>
    <property type="match status" value="1"/>
</dbReference>
<dbReference type="InterPro" id="IPR027417">
    <property type="entry name" value="P-loop_NTPase"/>
</dbReference>
<dbReference type="Proteomes" id="UP000248863">
    <property type="component" value="Unassembled WGS sequence"/>
</dbReference>
<dbReference type="SUPFAM" id="SSF52540">
    <property type="entry name" value="P-loop containing nucleoside triphosphate hydrolases"/>
    <property type="match status" value="1"/>
</dbReference>
<organism evidence="5 6">
    <name type="scientific">Rhodoplanes elegans</name>
    <dbReference type="NCBI Taxonomy" id="29408"/>
    <lineage>
        <taxon>Bacteria</taxon>
        <taxon>Pseudomonadati</taxon>
        <taxon>Pseudomonadota</taxon>
        <taxon>Alphaproteobacteria</taxon>
        <taxon>Hyphomicrobiales</taxon>
        <taxon>Nitrobacteraceae</taxon>
        <taxon>Rhodoplanes</taxon>
    </lineage>
</organism>
<gene>
    <name evidence="5" type="ORF">CH338_24015</name>
</gene>